<feature type="transmembrane region" description="Helical" evidence="1">
    <location>
        <begin position="287"/>
        <end position="308"/>
    </location>
</feature>
<name>A0A7W7J1B6_9FLAO</name>
<dbReference type="PROSITE" id="PS51257">
    <property type="entry name" value="PROKAR_LIPOPROTEIN"/>
    <property type="match status" value="1"/>
</dbReference>
<feature type="transmembrane region" description="Helical" evidence="1">
    <location>
        <begin position="363"/>
        <end position="380"/>
    </location>
</feature>
<dbReference type="RefSeq" id="WP_184167510.1">
    <property type="nucleotide sequence ID" value="NZ_JACHLD010000009.1"/>
</dbReference>
<feature type="transmembrane region" description="Helical" evidence="1">
    <location>
        <begin position="320"/>
        <end position="343"/>
    </location>
</feature>
<evidence type="ECO:0008006" key="4">
    <source>
        <dbReference type="Google" id="ProtNLM"/>
    </source>
</evidence>
<evidence type="ECO:0000313" key="3">
    <source>
        <dbReference type="Proteomes" id="UP000561681"/>
    </source>
</evidence>
<keyword evidence="1" id="KW-0472">Membrane</keyword>
<proteinExistence type="predicted"/>
<evidence type="ECO:0000313" key="2">
    <source>
        <dbReference type="EMBL" id="MBB4804399.1"/>
    </source>
</evidence>
<reference evidence="2 3" key="1">
    <citation type="submission" date="2020-08" db="EMBL/GenBank/DDBJ databases">
        <title>Functional genomics of gut bacteria from endangered species of beetles.</title>
        <authorList>
            <person name="Carlos-Shanley C."/>
        </authorList>
    </citation>
    <scope>NUCLEOTIDE SEQUENCE [LARGE SCALE GENOMIC DNA]</scope>
    <source>
        <strain evidence="2 3">S00142</strain>
    </source>
</reference>
<dbReference type="AlphaFoldDB" id="A0A7W7J1B6"/>
<organism evidence="2 3">
    <name type="scientific">Flavobacterium nitrogenifigens</name>
    <dbReference type="NCBI Taxonomy" id="1617283"/>
    <lineage>
        <taxon>Bacteria</taxon>
        <taxon>Pseudomonadati</taxon>
        <taxon>Bacteroidota</taxon>
        <taxon>Flavobacteriia</taxon>
        <taxon>Flavobacteriales</taxon>
        <taxon>Flavobacteriaceae</taxon>
        <taxon>Flavobacterium</taxon>
    </lineage>
</organism>
<dbReference type="EMBL" id="JACHLD010000009">
    <property type="protein sequence ID" value="MBB4804399.1"/>
    <property type="molecule type" value="Genomic_DNA"/>
</dbReference>
<evidence type="ECO:0000256" key="1">
    <source>
        <dbReference type="SAM" id="Phobius"/>
    </source>
</evidence>
<accession>A0A7W7J1B6</accession>
<protein>
    <recommendedName>
        <fullName evidence="4">Lipoprotein</fullName>
    </recommendedName>
</protein>
<gene>
    <name evidence="2" type="ORF">HNP37_004486</name>
</gene>
<dbReference type="Proteomes" id="UP000561681">
    <property type="component" value="Unassembled WGS sequence"/>
</dbReference>
<comment type="caution">
    <text evidence="2">The sequence shown here is derived from an EMBL/GenBank/DDBJ whole genome shotgun (WGS) entry which is preliminary data.</text>
</comment>
<keyword evidence="3" id="KW-1185">Reference proteome</keyword>
<keyword evidence="1" id="KW-1133">Transmembrane helix</keyword>
<keyword evidence="1" id="KW-0812">Transmembrane</keyword>
<sequence length="423" mass="49587">MTRKSLFILSLLFTIVIFISCSKNEDQKKVSSAEITTYLLVNEQVPVKILSNALEVPEDIIIEVNLGLIRLNENGEEKFNDILEEYLKDGKNDFIKDNDEKKWDNFSKSDWIEGDATKISMVKLNEIKKLEFKNNEIIQNKLNLFIPSYIEKQTDELSKNEFSFFSKGFWNNIGQIAWMHIKSFPEKISYRDINYLKPDFKDELQLKWQNKFNLYFSPKKVKLEMDKILSNYQNLVATKYKYLSNLTKKEFNQNPNISLNLNKLNKSEIINVKPIVTQFNLIMLDNFGQLFIELLIGLLIATILNFFLRRITKDEDEKRNHIVLTFFKTSLSPFQVLISGTALLGNIVTSNQARERYKSTSSIINKIIGFLLLLFSFWYISRKQSEIEKEINGDFKSNFSSRFDKTSFQVLDNLNLNSELFFI</sequence>